<keyword evidence="2" id="KW-0132">Cell division</keyword>
<protein>
    <submittedName>
        <fullName evidence="4">Uncharacterized protein</fullName>
    </submittedName>
</protein>
<proteinExistence type="inferred from homology"/>
<evidence type="ECO:0000256" key="3">
    <source>
        <dbReference type="ARBA" id="ARBA00023272"/>
    </source>
</evidence>
<evidence type="ECO:0000256" key="2">
    <source>
        <dbReference type="ARBA" id="ARBA00022776"/>
    </source>
</evidence>
<dbReference type="PANTHER" id="PTHR10358:SF6">
    <property type="entry name" value="ENDOSULFINE, ISOFORM A"/>
    <property type="match status" value="1"/>
</dbReference>
<comment type="similarity">
    <text evidence="1">Belongs to the endosulfine family.</text>
</comment>
<dbReference type="PANTHER" id="PTHR10358">
    <property type="entry name" value="ENDOSULFINE"/>
    <property type="match status" value="1"/>
</dbReference>
<reference evidence="5" key="1">
    <citation type="submission" date="2015-01" db="EMBL/GenBank/DDBJ databases">
        <authorList>
            <person name="Aksoy S."/>
            <person name="Warren W."/>
            <person name="Wilson R.K."/>
        </authorList>
    </citation>
    <scope>NUCLEOTIDE SEQUENCE [LARGE SCALE GENOMIC DNA]</scope>
    <source>
        <strain evidence="5">IAEA</strain>
    </source>
</reference>
<dbReference type="AlphaFoldDB" id="A0A1B0BA84"/>
<keyword evidence="2" id="KW-0131">Cell cycle</keyword>
<accession>A0A1B0BA84</accession>
<reference evidence="4" key="2">
    <citation type="submission" date="2020-05" db="UniProtKB">
        <authorList>
            <consortium name="EnsemblMetazoa"/>
        </authorList>
    </citation>
    <scope>IDENTIFICATION</scope>
    <source>
        <strain evidence="4">IAEA</strain>
    </source>
</reference>
<dbReference type="EnsemblMetazoa" id="GPPI023758-RA">
    <property type="protein sequence ID" value="GPPI023758-PA"/>
    <property type="gene ID" value="GPPI023758"/>
</dbReference>
<keyword evidence="5" id="KW-1185">Reference proteome</keyword>
<dbReference type="GO" id="GO:0005737">
    <property type="term" value="C:cytoplasm"/>
    <property type="evidence" value="ECO:0007669"/>
    <property type="project" value="TreeGrafter"/>
</dbReference>
<dbReference type="EMBL" id="JXJN01010865">
    <property type="status" value="NOT_ANNOTATED_CDS"/>
    <property type="molecule type" value="Genomic_DNA"/>
</dbReference>
<keyword evidence="2" id="KW-0498">Mitosis</keyword>
<organism evidence="4 5">
    <name type="scientific">Glossina palpalis gambiensis</name>
    <dbReference type="NCBI Taxonomy" id="67801"/>
    <lineage>
        <taxon>Eukaryota</taxon>
        <taxon>Metazoa</taxon>
        <taxon>Ecdysozoa</taxon>
        <taxon>Arthropoda</taxon>
        <taxon>Hexapoda</taxon>
        <taxon>Insecta</taxon>
        <taxon>Pterygota</taxon>
        <taxon>Neoptera</taxon>
        <taxon>Endopterygota</taxon>
        <taxon>Diptera</taxon>
        <taxon>Brachycera</taxon>
        <taxon>Muscomorpha</taxon>
        <taxon>Hippoboscoidea</taxon>
        <taxon>Glossinidae</taxon>
        <taxon>Glossina</taxon>
    </lineage>
</organism>
<dbReference type="InterPro" id="IPR006760">
    <property type="entry name" value="Endosulphine"/>
</dbReference>
<sequence length="523" mass="59358">MTSTGANVNPNTLTEDAQGEQVNMYKLQQLEEEALKLKYPGTAENTTAFLHKCLQKGQKFFDSGDYQMAKQNCGVINGVTVGQEIPTPETFFIGFRVYTFRKTMNCSEASGNQPSVVQEEMTETAELKEEKLKSKYPIDLGSSSGNTAFLQKRFQKGQKFFDSGDYQMAKQKCDDTKQTFANDITTGQLIPTPETVPVRKTSIIQFHLILDSANAEYGNENEHLQLPKITQSQPYKTIFTYHLLSTFFIGFRVYTFRKTMNCSEASGNQPSVVQEEMTETAELKEEKLKSKYPIDLGSSSGNTAFLQKRFQKGQKFFDSGDYQMAKQKCDDTKQTFANDITTGQLIPTPETVPISVTLLCHVEGNENTRNVYLLINRAAFRPESIRELSLTHFSDKYLEFRMDRDLTKHPFYATIGKWCIKVCVAIKITVLGRSLNTAAKIKNFQNSELANHNCMGLKKNPNQFTLTFIIRYLCNDAFDVMLNNGHKCSYNTQCLPRAVLQFESMTKQKRELFGNCRWSCGPV</sequence>
<keyword evidence="3" id="KW-0650">Protein phosphatase inhibitor</keyword>
<dbReference type="STRING" id="67801.A0A1B0BA84"/>
<dbReference type="EMBL" id="JXJN01010866">
    <property type="status" value="NOT_ANNOTATED_CDS"/>
    <property type="molecule type" value="Genomic_DNA"/>
</dbReference>
<dbReference type="VEuPathDB" id="VectorBase:GPPI023758"/>
<dbReference type="Proteomes" id="UP000092460">
    <property type="component" value="Unassembled WGS sequence"/>
</dbReference>
<evidence type="ECO:0000313" key="4">
    <source>
        <dbReference type="EnsemblMetazoa" id="GPPI023758-PA"/>
    </source>
</evidence>
<name>A0A1B0BA84_9MUSC</name>
<evidence type="ECO:0000313" key="5">
    <source>
        <dbReference type="Proteomes" id="UP000092460"/>
    </source>
</evidence>
<dbReference type="GO" id="GO:0004864">
    <property type="term" value="F:protein phosphatase inhibitor activity"/>
    <property type="evidence" value="ECO:0007669"/>
    <property type="project" value="UniProtKB-KW"/>
</dbReference>
<evidence type="ECO:0000256" key="1">
    <source>
        <dbReference type="ARBA" id="ARBA00010520"/>
    </source>
</evidence>